<gene>
    <name evidence="3" type="primary">LOC100642598</name>
</gene>
<dbReference type="RefSeq" id="XP_048270350.1">
    <property type="nucleotide sequence ID" value="XM_048414393.1"/>
</dbReference>
<protein>
    <submittedName>
        <fullName evidence="3">Uncharacterized protein LOC100642598 isoform X2</fullName>
    </submittedName>
</protein>
<dbReference type="Proteomes" id="UP000835206">
    <property type="component" value="Chromosome 2"/>
</dbReference>
<feature type="region of interest" description="Disordered" evidence="1">
    <location>
        <begin position="1"/>
        <end position="26"/>
    </location>
</feature>
<accession>A0A9C6SNU4</accession>
<dbReference type="AlphaFoldDB" id="A0A9C6SNU4"/>
<dbReference type="GeneID" id="100642598"/>
<reference evidence="3" key="1">
    <citation type="submission" date="2025-08" db="UniProtKB">
        <authorList>
            <consortium name="RefSeq"/>
        </authorList>
    </citation>
    <scope>IDENTIFICATION</scope>
</reference>
<sequence>MGNLRCGCSTTEESETTQQRSQPCKSTEKVSESLMHPVIFCTMDNGMQWKAWMLIFFHKLMTLSGGKDNVNGGTGSTKDYGSSTASYESDVLHVNTVDNNIEESMITKENCCWTAGNRDILNNSNYIQLFNSGHKLIENTVEYEKILFETHGCSIYQFHRLQLVDNNCIEAEF</sequence>
<keyword evidence="2" id="KW-1185">Reference proteome</keyword>
<evidence type="ECO:0000313" key="2">
    <source>
        <dbReference type="Proteomes" id="UP000835206"/>
    </source>
</evidence>
<name>A0A9C6SNU4_BOMTE</name>
<evidence type="ECO:0000313" key="3">
    <source>
        <dbReference type="RefSeq" id="XP_048270350.1"/>
    </source>
</evidence>
<proteinExistence type="predicted"/>
<organism evidence="2 3">
    <name type="scientific">Bombus terrestris</name>
    <name type="common">Buff-tailed bumblebee</name>
    <name type="synonym">Apis terrestris</name>
    <dbReference type="NCBI Taxonomy" id="30195"/>
    <lineage>
        <taxon>Eukaryota</taxon>
        <taxon>Metazoa</taxon>
        <taxon>Ecdysozoa</taxon>
        <taxon>Arthropoda</taxon>
        <taxon>Hexapoda</taxon>
        <taxon>Insecta</taxon>
        <taxon>Pterygota</taxon>
        <taxon>Neoptera</taxon>
        <taxon>Endopterygota</taxon>
        <taxon>Hymenoptera</taxon>
        <taxon>Apocrita</taxon>
        <taxon>Aculeata</taxon>
        <taxon>Apoidea</taxon>
        <taxon>Anthophila</taxon>
        <taxon>Apidae</taxon>
        <taxon>Bombus</taxon>
        <taxon>Bombus</taxon>
    </lineage>
</organism>
<evidence type="ECO:0000256" key="1">
    <source>
        <dbReference type="SAM" id="MobiDB-lite"/>
    </source>
</evidence>